<proteinExistence type="inferred from homology"/>
<keyword evidence="5" id="KW-1133">Transmembrane helix</keyword>
<dbReference type="InterPro" id="IPR035595">
    <property type="entry name" value="UDP_glycos_trans_CS"/>
</dbReference>
<comment type="similarity">
    <text evidence="1 4">Belongs to the UDP-glycosyltransferase family.</text>
</comment>
<keyword evidence="5" id="KW-0472">Membrane</keyword>
<sequence length="348" mass="38516">MARELSVPCYYNFTCGITLLACFLYLDSLHKVLPKSFKDLDRGLTIDVPGNPSFHPLDMPANLQDREDQTYQCFMDSSRNLQLAHGVIVNSFEEHEPRAFREVIEGHCTPGGTTPPLYCIGPLIAAGDDGRSEPINGRKEVPECLMWLDDQPSKSVIFLCFGSKGIFPKEQLKEIAIGLERSGHRFLWVVRSPRDHPESDLHLLLPDGFLDRTKERGLVVKSWVPQALVLNHGSVGGFVTHCGWNSILESITAGVPMITWPLYAEQRLNGLLLVKEIKTAVSMNVSEDGLVMAEEVEARVRELMDSEVGKSVRERTLTMKAAAEAALSPNGSSRAALARLVDSFNIGS</sequence>
<evidence type="ECO:0000256" key="4">
    <source>
        <dbReference type="RuleBase" id="RU003718"/>
    </source>
</evidence>
<gene>
    <name evidence="6" type="ORF">SAY86_019535</name>
</gene>
<evidence type="ECO:0008006" key="8">
    <source>
        <dbReference type="Google" id="ProtNLM"/>
    </source>
</evidence>
<accession>A0AAN7LL63</accession>
<reference evidence="6 7" key="1">
    <citation type="journal article" date="2023" name="Hortic Res">
        <title>Pangenome of water caltrop reveals structural variations and asymmetric subgenome divergence after allopolyploidization.</title>
        <authorList>
            <person name="Zhang X."/>
            <person name="Chen Y."/>
            <person name="Wang L."/>
            <person name="Yuan Y."/>
            <person name="Fang M."/>
            <person name="Shi L."/>
            <person name="Lu R."/>
            <person name="Comes H.P."/>
            <person name="Ma Y."/>
            <person name="Chen Y."/>
            <person name="Huang G."/>
            <person name="Zhou Y."/>
            <person name="Zheng Z."/>
            <person name="Qiu Y."/>
        </authorList>
    </citation>
    <scope>NUCLEOTIDE SEQUENCE [LARGE SCALE GENOMIC DNA]</scope>
    <source>
        <strain evidence="6">F231</strain>
    </source>
</reference>
<dbReference type="PANTHER" id="PTHR48048">
    <property type="entry name" value="GLYCOSYLTRANSFERASE"/>
    <property type="match status" value="1"/>
</dbReference>
<dbReference type="Pfam" id="PF00201">
    <property type="entry name" value="UDPGT"/>
    <property type="match status" value="1"/>
</dbReference>
<dbReference type="AlphaFoldDB" id="A0AAN7LL63"/>
<comment type="caution">
    <text evidence="6">The sequence shown here is derived from an EMBL/GenBank/DDBJ whole genome shotgun (WGS) entry which is preliminary data.</text>
</comment>
<dbReference type="SUPFAM" id="SSF53756">
    <property type="entry name" value="UDP-Glycosyltransferase/glycogen phosphorylase"/>
    <property type="match status" value="1"/>
</dbReference>
<evidence type="ECO:0000256" key="3">
    <source>
        <dbReference type="ARBA" id="ARBA00022679"/>
    </source>
</evidence>
<dbReference type="EMBL" id="JAXQNO010000011">
    <property type="protein sequence ID" value="KAK4788216.1"/>
    <property type="molecule type" value="Genomic_DNA"/>
</dbReference>
<dbReference type="GO" id="GO:0035251">
    <property type="term" value="F:UDP-glucosyltransferase activity"/>
    <property type="evidence" value="ECO:0007669"/>
    <property type="project" value="InterPro"/>
</dbReference>
<dbReference type="FunFam" id="3.40.50.2000:FF:000020">
    <property type="entry name" value="Glycosyltransferase"/>
    <property type="match status" value="1"/>
</dbReference>
<name>A0AAN7LL63_TRANT</name>
<evidence type="ECO:0000256" key="2">
    <source>
        <dbReference type="ARBA" id="ARBA00022676"/>
    </source>
</evidence>
<dbReference type="PANTHER" id="PTHR48048:SF30">
    <property type="entry name" value="GLYCOSYLTRANSFERASE"/>
    <property type="match status" value="1"/>
</dbReference>
<keyword evidence="7" id="KW-1185">Reference proteome</keyword>
<dbReference type="InterPro" id="IPR050481">
    <property type="entry name" value="UDP-glycosyltransf_plant"/>
</dbReference>
<protein>
    <recommendedName>
        <fullName evidence="8">UDP-glycosyltransferases domain-containing protein</fullName>
    </recommendedName>
</protein>
<evidence type="ECO:0000256" key="5">
    <source>
        <dbReference type="SAM" id="Phobius"/>
    </source>
</evidence>
<dbReference type="CDD" id="cd03784">
    <property type="entry name" value="GT1_Gtf-like"/>
    <property type="match status" value="1"/>
</dbReference>
<dbReference type="Proteomes" id="UP001346149">
    <property type="component" value="Unassembled WGS sequence"/>
</dbReference>
<keyword evidence="2 4" id="KW-0328">Glycosyltransferase</keyword>
<evidence type="ECO:0000313" key="7">
    <source>
        <dbReference type="Proteomes" id="UP001346149"/>
    </source>
</evidence>
<dbReference type="Gene3D" id="3.40.50.2000">
    <property type="entry name" value="Glycogen Phosphorylase B"/>
    <property type="match status" value="2"/>
</dbReference>
<dbReference type="InterPro" id="IPR002213">
    <property type="entry name" value="UDP_glucos_trans"/>
</dbReference>
<organism evidence="6 7">
    <name type="scientific">Trapa natans</name>
    <name type="common">Water chestnut</name>
    <dbReference type="NCBI Taxonomy" id="22666"/>
    <lineage>
        <taxon>Eukaryota</taxon>
        <taxon>Viridiplantae</taxon>
        <taxon>Streptophyta</taxon>
        <taxon>Embryophyta</taxon>
        <taxon>Tracheophyta</taxon>
        <taxon>Spermatophyta</taxon>
        <taxon>Magnoliopsida</taxon>
        <taxon>eudicotyledons</taxon>
        <taxon>Gunneridae</taxon>
        <taxon>Pentapetalae</taxon>
        <taxon>rosids</taxon>
        <taxon>malvids</taxon>
        <taxon>Myrtales</taxon>
        <taxon>Lythraceae</taxon>
        <taxon>Trapa</taxon>
    </lineage>
</organism>
<keyword evidence="3 4" id="KW-0808">Transferase</keyword>
<feature type="transmembrane region" description="Helical" evidence="5">
    <location>
        <begin position="7"/>
        <end position="26"/>
    </location>
</feature>
<keyword evidence="5" id="KW-0812">Transmembrane</keyword>
<evidence type="ECO:0000313" key="6">
    <source>
        <dbReference type="EMBL" id="KAK4788216.1"/>
    </source>
</evidence>
<dbReference type="PROSITE" id="PS00375">
    <property type="entry name" value="UDPGT"/>
    <property type="match status" value="1"/>
</dbReference>
<dbReference type="PROSITE" id="PS51257">
    <property type="entry name" value="PROKAR_LIPOPROTEIN"/>
    <property type="match status" value="1"/>
</dbReference>
<evidence type="ECO:0000256" key="1">
    <source>
        <dbReference type="ARBA" id="ARBA00009995"/>
    </source>
</evidence>